<protein>
    <recommendedName>
        <fullName evidence="4">Calmodulin</fullName>
    </recommendedName>
</protein>
<evidence type="ECO:0000256" key="2">
    <source>
        <dbReference type="SAM" id="SignalP"/>
    </source>
</evidence>
<dbReference type="EMBL" id="HBEA01008868">
    <property type="protein sequence ID" value="CAD8257330.1"/>
    <property type="molecule type" value="Transcribed_RNA"/>
</dbReference>
<feature type="signal peptide" evidence="2">
    <location>
        <begin position="1"/>
        <end position="18"/>
    </location>
</feature>
<dbReference type="AlphaFoldDB" id="A0A7R9U851"/>
<dbReference type="Gene3D" id="1.10.238.10">
    <property type="entry name" value="EF-hand"/>
    <property type="match status" value="1"/>
</dbReference>
<dbReference type="SUPFAM" id="SSF47473">
    <property type="entry name" value="EF-hand"/>
    <property type="match status" value="1"/>
</dbReference>
<feature type="chain" id="PRO_5030757441" description="Calmodulin" evidence="2">
    <location>
        <begin position="19"/>
        <end position="146"/>
    </location>
</feature>
<organism evidence="3">
    <name type="scientific">Pinguiococcus pyrenoidosus</name>
    <dbReference type="NCBI Taxonomy" id="172671"/>
    <lineage>
        <taxon>Eukaryota</taxon>
        <taxon>Sar</taxon>
        <taxon>Stramenopiles</taxon>
        <taxon>Ochrophyta</taxon>
        <taxon>Pinguiophyceae</taxon>
        <taxon>Pinguiochrysidales</taxon>
        <taxon>Pinguiochrysidaceae</taxon>
        <taxon>Pinguiococcus</taxon>
    </lineage>
</organism>
<keyword evidence="2" id="KW-0732">Signal</keyword>
<accession>A0A7R9U851</accession>
<dbReference type="PROSITE" id="PS00018">
    <property type="entry name" value="EF_HAND_1"/>
    <property type="match status" value="1"/>
</dbReference>
<gene>
    <name evidence="3" type="ORF">PPYR1160_LOCUS6822</name>
</gene>
<reference evidence="3" key="1">
    <citation type="submission" date="2021-01" db="EMBL/GenBank/DDBJ databases">
        <authorList>
            <person name="Corre E."/>
            <person name="Pelletier E."/>
            <person name="Niang G."/>
            <person name="Scheremetjew M."/>
            <person name="Finn R."/>
            <person name="Kale V."/>
            <person name="Holt S."/>
            <person name="Cochrane G."/>
            <person name="Meng A."/>
            <person name="Brown T."/>
            <person name="Cohen L."/>
        </authorList>
    </citation>
    <scope>NUCLEOTIDE SEQUENCE</scope>
    <source>
        <strain evidence="3">CCMP2078</strain>
    </source>
</reference>
<evidence type="ECO:0008006" key="4">
    <source>
        <dbReference type="Google" id="ProtNLM"/>
    </source>
</evidence>
<name>A0A7R9U851_9STRA</name>
<evidence type="ECO:0000256" key="1">
    <source>
        <dbReference type="ARBA" id="ARBA00022837"/>
    </source>
</evidence>
<sequence>MRSLSVALALAALVACDAVLFASPGRTGARVERVEEGTCEVNFEVSSPSSVVDDEEHANQFNRKLRSALSNYWHLLDYDGDGFATQQEIFDFNVLRYSRLEASVDEKFYKRMRALAIRALQTEDKDCDGMLSEYEFLGPHMRQLYA</sequence>
<dbReference type="InterPro" id="IPR018247">
    <property type="entry name" value="EF_Hand_1_Ca_BS"/>
</dbReference>
<keyword evidence="1" id="KW-0106">Calcium</keyword>
<dbReference type="InterPro" id="IPR011992">
    <property type="entry name" value="EF-hand-dom_pair"/>
</dbReference>
<evidence type="ECO:0000313" key="3">
    <source>
        <dbReference type="EMBL" id="CAD8257330.1"/>
    </source>
</evidence>
<proteinExistence type="predicted"/>
<dbReference type="PROSITE" id="PS51257">
    <property type="entry name" value="PROKAR_LIPOPROTEIN"/>
    <property type="match status" value="1"/>
</dbReference>